<evidence type="ECO:0000313" key="2">
    <source>
        <dbReference type="Proteomes" id="UP000252519"/>
    </source>
</evidence>
<proteinExistence type="predicted"/>
<sequence length="85" mass="9593">MCCVHAIAHSDVCFSFGQCSNWNDTCLKDESQTSSNGHYLGRKQSRINLKNGTSNQNIAPRDELLCGCLTTALSYIFRIFYFFSI</sequence>
<dbReference type="Proteomes" id="UP000252519">
    <property type="component" value="Unassembled WGS sequence"/>
</dbReference>
<evidence type="ECO:0000313" key="1">
    <source>
        <dbReference type="EMBL" id="RCN24593.1"/>
    </source>
</evidence>
<dbReference type="AlphaFoldDB" id="A0A368EXV1"/>
<comment type="caution">
    <text evidence="1">The sequence shown here is derived from an EMBL/GenBank/DDBJ whole genome shotgun (WGS) entry which is preliminary data.</text>
</comment>
<name>A0A368EXV1_ANCCA</name>
<keyword evidence="2" id="KW-1185">Reference proteome</keyword>
<reference evidence="1 2" key="1">
    <citation type="submission" date="2014-10" db="EMBL/GenBank/DDBJ databases">
        <title>Draft genome of the hookworm Ancylostoma caninum.</title>
        <authorList>
            <person name="Mitreva M."/>
        </authorList>
    </citation>
    <scope>NUCLEOTIDE SEQUENCE [LARGE SCALE GENOMIC DNA]</scope>
    <source>
        <strain evidence="1 2">Baltimore</strain>
    </source>
</reference>
<accession>A0A368EXV1</accession>
<gene>
    <name evidence="1" type="ORF">ANCCAN_29709</name>
</gene>
<organism evidence="1 2">
    <name type="scientific">Ancylostoma caninum</name>
    <name type="common">Dog hookworm</name>
    <dbReference type="NCBI Taxonomy" id="29170"/>
    <lineage>
        <taxon>Eukaryota</taxon>
        <taxon>Metazoa</taxon>
        <taxon>Ecdysozoa</taxon>
        <taxon>Nematoda</taxon>
        <taxon>Chromadorea</taxon>
        <taxon>Rhabditida</taxon>
        <taxon>Rhabditina</taxon>
        <taxon>Rhabditomorpha</taxon>
        <taxon>Strongyloidea</taxon>
        <taxon>Ancylostomatidae</taxon>
        <taxon>Ancylostomatinae</taxon>
        <taxon>Ancylostoma</taxon>
    </lineage>
</organism>
<protein>
    <submittedName>
        <fullName evidence="1">Uncharacterized protein</fullName>
    </submittedName>
</protein>
<dbReference type="EMBL" id="JOJR01018494">
    <property type="protein sequence ID" value="RCN24593.1"/>
    <property type="molecule type" value="Genomic_DNA"/>
</dbReference>